<protein>
    <submittedName>
        <fullName evidence="1">Uncharacterized protein</fullName>
    </submittedName>
</protein>
<evidence type="ECO:0000313" key="2">
    <source>
        <dbReference type="Proteomes" id="UP001552299"/>
    </source>
</evidence>
<reference evidence="1 2" key="1">
    <citation type="journal article" date="2024" name="Plant Biotechnol. J.">
        <title>Dendrobium thyrsiflorum genome and its molecular insights into genes involved in important horticultural traits.</title>
        <authorList>
            <person name="Chen B."/>
            <person name="Wang J.Y."/>
            <person name="Zheng P.J."/>
            <person name="Li K.L."/>
            <person name="Liang Y.M."/>
            <person name="Chen X.F."/>
            <person name="Zhang C."/>
            <person name="Zhao X."/>
            <person name="He X."/>
            <person name="Zhang G.Q."/>
            <person name="Liu Z.J."/>
            <person name="Xu Q."/>
        </authorList>
    </citation>
    <scope>NUCLEOTIDE SEQUENCE [LARGE SCALE GENOMIC DNA]</scope>
    <source>
        <strain evidence="1">GZMU011</strain>
    </source>
</reference>
<organism evidence="1 2">
    <name type="scientific">Dendrobium thyrsiflorum</name>
    <name type="common">Pinecone-like raceme dendrobium</name>
    <name type="synonym">Orchid</name>
    <dbReference type="NCBI Taxonomy" id="117978"/>
    <lineage>
        <taxon>Eukaryota</taxon>
        <taxon>Viridiplantae</taxon>
        <taxon>Streptophyta</taxon>
        <taxon>Embryophyta</taxon>
        <taxon>Tracheophyta</taxon>
        <taxon>Spermatophyta</taxon>
        <taxon>Magnoliopsida</taxon>
        <taxon>Liliopsida</taxon>
        <taxon>Asparagales</taxon>
        <taxon>Orchidaceae</taxon>
        <taxon>Epidendroideae</taxon>
        <taxon>Malaxideae</taxon>
        <taxon>Dendrobiinae</taxon>
        <taxon>Dendrobium</taxon>
    </lineage>
</organism>
<sequence>MEEITLKGCKIARFIRSWERHMGFACKWGADRVEGGLPIRSKCWTDLGSLQEKLNGEVSLYEIIEKKSGNFDDRIDADKHAFDGSQIFNKAEEKGTHQVPGFPTSGMYSQDRNAAGTSESTTSHQTIIQFVKISKAKSHKKRKNLKLAYLNVPF</sequence>
<evidence type="ECO:0000313" key="1">
    <source>
        <dbReference type="EMBL" id="KAL0909238.1"/>
    </source>
</evidence>
<comment type="caution">
    <text evidence="1">The sequence shown here is derived from an EMBL/GenBank/DDBJ whole genome shotgun (WGS) entry which is preliminary data.</text>
</comment>
<gene>
    <name evidence="1" type="ORF">M5K25_020086</name>
</gene>
<proteinExistence type="predicted"/>
<keyword evidence="2" id="KW-1185">Reference proteome</keyword>
<name>A0ABD0UGC1_DENTH</name>
<dbReference type="EMBL" id="JANQDX010000016">
    <property type="protein sequence ID" value="KAL0909238.1"/>
    <property type="molecule type" value="Genomic_DNA"/>
</dbReference>
<accession>A0ABD0UGC1</accession>
<dbReference type="AlphaFoldDB" id="A0ABD0UGC1"/>
<dbReference type="Proteomes" id="UP001552299">
    <property type="component" value="Unassembled WGS sequence"/>
</dbReference>